<organism evidence="1">
    <name type="scientific">marine sediment metagenome</name>
    <dbReference type="NCBI Taxonomy" id="412755"/>
    <lineage>
        <taxon>unclassified sequences</taxon>
        <taxon>metagenomes</taxon>
        <taxon>ecological metagenomes</taxon>
    </lineage>
</organism>
<reference evidence="1" key="1">
    <citation type="journal article" date="2015" name="Nature">
        <title>Complex archaea that bridge the gap between prokaryotes and eukaryotes.</title>
        <authorList>
            <person name="Spang A."/>
            <person name="Saw J.H."/>
            <person name="Jorgensen S.L."/>
            <person name="Zaremba-Niedzwiedzka K."/>
            <person name="Martijn J."/>
            <person name="Lind A.E."/>
            <person name="van Eijk R."/>
            <person name="Schleper C."/>
            <person name="Guy L."/>
            <person name="Ettema T.J."/>
        </authorList>
    </citation>
    <scope>NUCLEOTIDE SEQUENCE</scope>
</reference>
<sequence>MIEHLAIAANSEIDSDKFFIQLLGLKKIREKIVSADLMEKFFGLEKEHKFVSYGSDTMTFEVFISADDTKAKDLYTHSCLLIENRDEFVNRAFSLGFTMIKV</sequence>
<dbReference type="EMBL" id="LAZR01026176">
    <property type="protein sequence ID" value="KKL69558.1"/>
    <property type="molecule type" value="Genomic_DNA"/>
</dbReference>
<dbReference type="SUPFAM" id="SSF54593">
    <property type="entry name" value="Glyoxalase/Bleomycin resistance protein/Dihydroxybiphenyl dioxygenase"/>
    <property type="match status" value="1"/>
</dbReference>
<evidence type="ECO:0000313" key="1">
    <source>
        <dbReference type="EMBL" id="KKL69558.1"/>
    </source>
</evidence>
<gene>
    <name evidence="1" type="ORF">LCGC14_2113770</name>
</gene>
<dbReference type="InterPro" id="IPR029068">
    <property type="entry name" value="Glyas_Bleomycin-R_OHBP_Dase"/>
</dbReference>
<protein>
    <recommendedName>
        <fullName evidence="2">VOC domain-containing protein</fullName>
    </recommendedName>
</protein>
<proteinExistence type="predicted"/>
<evidence type="ECO:0008006" key="2">
    <source>
        <dbReference type="Google" id="ProtNLM"/>
    </source>
</evidence>
<dbReference type="AlphaFoldDB" id="A0A0F9E6B1"/>
<feature type="non-terminal residue" evidence="1">
    <location>
        <position position="102"/>
    </location>
</feature>
<accession>A0A0F9E6B1</accession>
<comment type="caution">
    <text evidence="1">The sequence shown here is derived from an EMBL/GenBank/DDBJ whole genome shotgun (WGS) entry which is preliminary data.</text>
</comment>
<name>A0A0F9E6B1_9ZZZZ</name>